<evidence type="ECO:0000256" key="7">
    <source>
        <dbReference type="ARBA" id="ARBA00038889"/>
    </source>
</evidence>
<evidence type="ECO:0000256" key="8">
    <source>
        <dbReference type="RuleBase" id="RU366045"/>
    </source>
</evidence>
<dbReference type="InterPro" id="IPR036291">
    <property type="entry name" value="NAD(P)-bd_dom_sf"/>
</dbReference>
<dbReference type="SUPFAM" id="SSF51556">
    <property type="entry name" value="Metallo-dependent hydrolases"/>
    <property type="match status" value="1"/>
</dbReference>
<evidence type="ECO:0000256" key="4">
    <source>
        <dbReference type="ARBA" id="ARBA00022833"/>
    </source>
</evidence>
<feature type="domain" description="Amidohydrolase-related" evidence="9">
    <location>
        <begin position="155"/>
        <end position="442"/>
    </location>
</feature>
<dbReference type="Pfam" id="PF00106">
    <property type="entry name" value="adh_short"/>
    <property type="match status" value="1"/>
</dbReference>
<reference evidence="10" key="1">
    <citation type="submission" date="2023-06" db="EMBL/GenBank/DDBJ databases">
        <title>Multi-omics analyses reveal the molecular pathogenesis toolkit of Lasiodiplodia hormozganensis, a cross-kingdom pathogen.</title>
        <authorList>
            <person name="Felix C."/>
            <person name="Meneses R."/>
            <person name="Goncalves M.F.M."/>
            <person name="Tilleman L."/>
            <person name="Duarte A.S."/>
            <person name="Jorrin-Novo J.V."/>
            <person name="Van De Peer Y."/>
            <person name="Deforce D."/>
            <person name="Van Nieuwerburgh F."/>
            <person name="Esteves A.C."/>
            <person name="Alves A."/>
        </authorList>
    </citation>
    <scope>NUCLEOTIDE SEQUENCE</scope>
    <source>
        <strain evidence="10">CBS 339.90</strain>
    </source>
</reference>
<dbReference type="SUPFAM" id="SSF51735">
    <property type="entry name" value="NAD(P)-binding Rossmann-fold domains"/>
    <property type="match status" value="1"/>
</dbReference>
<dbReference type="GO" id="GO:0016787">
    <property type="term" value="F:hydrolase activity"/>
    <property type="evidence" value="ECO:0007669"/>
    <property type="project" value="InterPro"/>
</dbReference>
<dbReference type="Gene3D" id="3.20.20.140">
    <property type="entry name" value="Metal-dependent hydrolases"/>
    <property type="match status" value="1"/>
</dbReference>
<name>A0AA39Y0E5_9PEZI</name>
<dbReference type="InterPro" id="IPR002347">
    <property type="entry name" value="SDR_fam"/>
</dbReference>
<dbReference type="InterPro" id="IPR032465">
    <property type="entry name" value="ACMSD"/>
</dbReference>
<protein>
    <recommendedName>
        <fullName evidence="7">6-methylsalicylate decarboxylase</fullName>
        <ecNumber evidence="7">4.1.1.52</ecNumber>
    </recommendedName>
</protein>
<comment type="caution">
    <text evidence="10">The sequence shown here is derived from an EMBL/GenBank/DDBJ whole genome shotgun (WGS) entry which is preliminary data.</text>
</comment>
<dbReference type="PRINTS" id="PR00081">
    <property type="entry name" value="GDHRDH"/>
</dbReference>
<comment type="similarity">
    <text evidence="1">Belongs to the metallo-dependent hydrolases superfamily. ACMSD family.</text>
</comment>
<dbReference type="GO" id="GO:0046872">
    <property type="term" value="F:metal ion binding"/>
    <property type="evidence" value="ECO:0007669"/>
    <property type="project" value="UniProtKB-KW"/>
</dbReference>
<keyword evidence="11" id="KW-1185">Reference proteome</keyword>
<dbReference type="GO" id="GO:0047596">
    <property type="term" value="F:6-methylsalicylate decarboxylase activity"/>
    <property type="evidence" value="ECO:0007669"/>
    <property type="project" value="UniProtKB-EC"/>
</dbReference>
<dbReference type="InterPro" id="IPR032466">
    <property type="entry name" value="Metal_Hydrolase"/>
</dbReference>
<gene>
    <name evidence="10" type="primary">patG</name>
    <name evidence="10" type="ORF">DIS24_g8834</name>
</gene>
<accession>A0AA39Y0E5</accession>
<dbReference type="EMBL" id="JAUJDW010000070">
    <property type="protein sequence ID" value="KAK0642627.1"/>
    <property type="molecule type" value="Genomic_DNA"/>
</dbReference>
<dbReference type="PANTHER" id="PTHR21240:SF29">
    <property type="entry name" value="AMIDOHYDROLASE-RELATED DOMAIN-CONTAINING PROTEIN"/>
    <property type="match status" value="1"/>
</dbReference>
<evidence type="ECO:0000259" key="9">
    <source>
        <dbReference type="Pfam" id="PF04909"/>
    </source>
</evidence>
<keyword evidence="4" id="KW-0862">Zinc</keyword>
<evidence type="ECO:0000256" key="2">
    <source>
        <dbReference type="ARBA" id="ARBA00022723"/>
    </source>
</evidence>
<dbReference type="AlphaFoldDB" id="A0AA39Y0E5"/>
<comment type="catalytic activity">
    <reaction evidence="6">
        <text>6-methylsalicylate + H(+) = 3-methylphenol + CO2</text>
        <dbReference type="Rhea" id="RHEA:23112"/>
        <dbReference type="ChEBI" id="CHEBI:15378"/>
        <dbReference type="ChEBI" id="CHEBI:16526"/>
        <dbReference type="ChEBI" id="CHEBI:17231"/>
        <dbReference type="ChEBI" id="CHEBI:36658"/>
        <dbReference type="EC" id="4.1.1.52"/>
    </reaction>
    <physiologicalReaction direction="left-to-right" evidence="6">
        <dbReference type="Rhea" id="RHEA:23113"/>
    </physiologicalReaction>
</comment>
<keyword evidence="5 8" id="KW-0456">Lyase</keyword>
<dbReference type="Gene3D" id="3.40.50.720">
    <property type="entry name" value="NAD(P)-binding Rossmann-like Domain"/>
    <property type="match status" value="1"/>
</dbReference>
<evidence type="ECO:0000256" key="6">
    <source>
        <dbReference type="ARBA" id="ARBA00036832"/>
    </source>
</evidence>
<dbReference type="PANTHER" id="PTHR21240">
    <property type="entry name" value="2-AMINO-3-CARBOXYLMUCONATE-6-SEMIALDEHYDE DECARBOXYLASE"/>
    <property type="match status" value="1"/>
</dbReference>
<evidence type="ECO:0000256" key="5">
    <source>
        <dbReference type="ARBA" id="ARBA00023239"/>
    </source>
</evidence>
<proteinExistence type="inferred from homology"/>
<organism evidence="10 11">
    <name type="scientific">Lasiodiplodia hormozganensis</name>
    <dbReference type="NCBI Taxonomy" id="869390"/>
    <lineage>
        <taxon>Eukaryota</taxon>
        <taxon>Fungi</taxon>
        <taxon>Dikarya</taxon>
        <taxon>Ascomycota</taxon>
        <taxon>Pezizomycotina</taxon>
        <taxon>Dothideomycetes</taxon>
        <taxon>Dothideomycetes incertae sedis</taxon>
        <taxon>Botryosphaeriales</taxon>
        <taxon>Botryosphaeriaceae</taxon>
        <taxon>Lasiodiplodia</taxon>
    </lineage>
</organism>
<dbReference type="Pfam" id="PF04909">
    <property type="entry name" value="Amidohydro_2"/>
    <property type="match status" value="1"/>
</dbReference>
<keyword evidence="3 8" id="KW-0210">Decarboxylase</keyword>
<evidence type="ECO:0000313" key="10">
    <source>
        <dbReference type="EMBL" id="KAK0642627.1"/>
    </source>
</evidence>
<keyword evidence="2" id="KW-0479">Metal-binding</keyword>
<dbReference type="EC" id="4.1.1.52" evidence="7"/>
<dbReference type="GO" id="GO:0019748">
    <property type="term" value="P:secondary metabolic process"/>
    <property type="evidence" value="ECO:0007669"/>
    <property type="project" value="TreeGrafter"/>
</dbReference>
<sequence>MSEKTIVLITVATVEGEFGKLDVLINNAGLMSKLDSLEEQLRETFELNTFAPTLVTEAFVPLLKLSTKPRLIHISSDLGSITLKSDPNFKYRMIDHMAYRMSKAALNMMTACHAAQFQDWGCKVWSYCPGFVVTNAWKDGEAVVEENGGDPSGWPTPRWTRLSSELVMKRLGIQTAILSVTAPGACIIEGQASFDLARSLNEYAAEIRNKHPDKFGFFASLPSLLDTEAVLSEIRYSLDTLHADGVILFTRYGSSNTYLGHPSLEPIWAELNRRKCVVFIHPTHPVDTTKVNPRMPQPMIDYPHETTRTAMDMIMNGTREKFPDCKVILSHAGGALPYVISRIATPLKAAPSLLANELTGVTYEKIVKAFRSFHYDLALSASPAVMKMLLELVPHDHILYGSDFPYAPPSAYPAFLQELEAFEMGGELRDRINYGNAHELFPRLAKDTRL</sequence>
<evidence type="ECO:0000256" key="3">
    <source>
        <dbReference type="ARBA" id="ARBA00022793"/>
    </source>
</evidence>
<dbReference type="Proteomes" id="UP001175001">
    <property type="component" value="Unassembled WGS sequence"/>
</dbReference>
<evidence type="ECO:0000313" key="11">
    <source>
        <dbReference type="Proteomes" id="UP001175001"/>
    </source>
</evidence>
<evidence type="ECO:0000256" key="1">
    <source>
        <dbReference type="ARBA" id="ARBA00005871"/>
    </source>
</evidence>
<dbReference type="GO" id="GO:0005829">
    <property type="term" value="C:cytosol"/>
    <property type="evidence" value="ECO:0007669"/>
    <property type="project" value="TreeGrafter"/>
</dbReference>
<dbReference type="InterPro" id="IPR006680">
    <property type="entry name" value="Amidohydro-rel"/>
</dbReference>